<dbReference type="InterPro" id="IPR036188">
    <property type="entry name" value="FAD/NAD-bd_sf"/>
</dbReference>
<evidence type="ECO:0000313" key="3">
    <source>
        <dbReference type="Proteomes" id="UP001500540"/>
    </source>
</evidence>
<dbReference type="InterPro" id="IPR050982">
    <property type="entry name" value="Auxin_biosynth/cation_transpt"/>
</dbReference>
<dbReference type="EMBL" id="BAABAF010000001">
    <property type="protein sequence ID" value="GAA3754781.1"/>
    <property type="molecule type" value="Genomic_DNA"/>
</dbReference>
<evidence type="ECO:0000256" key="1">
    <source>
        <dbReference type="ARBA" id="ARBA00023002"/>
    </source>
</evidence>
<dbReference type="Pfam" id="PF13738">
    <property type="entry name" value="Pyr_redox_3"/>
    <property type="match status" value="1"/>
</dbReference>
<dbReference type="RefSeq" id="WP_344780128.1">
    <property type="nucleotide sequence ID" value="NZ_BAABAF010000001.1"/>
</dbReference>
<comment type="caution">
    <text evidence="2">The sequence shown here is derived from an EMBL/GenBank/DDBJ whole genome shotgun (WGS) entry which is preliminary data.</text>
</comment>
<proteinExistence type="predicted"/>
<keyword evidence="1" id="KW-0560">Oxidoreductase</keyword>
<accession>A0ABP7G2T6</accession>
<dbReference type="Gene3D" id="3.50.50.60">
    <property type="entry name" value="FAD/NAD(P)-binding domain"/>
    <property type="match status" value="1"/>
</dbReference>
<name>A0ABP7G2T6_9MICO</name>
<dbReference type="PANTHER" id="PTHR43539:SF78">
    <property type="entry name" value="FLAVIN-CONTAINING MONOOXYGENASE"/>
    <property type="match status" value="1"/>
</dbReference>
<gene>
    <name evidence="2" type="ORF">GCM10022240_04780</name>
</gene>
<reference evidence="3" key="1">
    <citation type="journal article" date="2019" name="Int. J. Syst. Evol. Microbiol.">
        <title>The Global Catalogue of Microorganisms (GCM) 10K type strain sequencing project: providing services to taxonomists for standard genome sequencing and annotation.</title>
        <authorList>
            <consortium name="The Broad Institute Genomics Platform"/>
            <consortium name="The Broad Institute Genome Sequencing Center for Infectious Disease"/>
            <person name="Wu L."/>
            <person name="Ma J."/>
        </authorList>
    </citation>
    <scope>NUCLEOTIDE SEQUENCE [LARGE SCALE GENOMIC DNA]</scope>
    <source>
        <strain evidence="3">JCM 16950</strain>
    </source>
</reference>
<dbReference type="SUPFAM" id="SSF51905">
    <property type="entry name" value="FAD/NAD(P)-binding domain"/>
    <property type="match status" value="2"/>
</dbReference>
<dbReference type="Proteomes" id="UP001500540">
    <property type="component" value="Unassembled WGS sequence"/>
</dbReference>
<organism evidence="2 3">
    <name type="scientific">Microbacterium kribbense</name>
    <dbReference type="NCBI Taxonomy" id="433645"/>
    <lineage>
        <taxon>Bacteria</taxon>
        <taxon>Bacillati</taxon>
        <taxon>Actinomycetota</taxon>
        <taxon>Actinomycetes</taxon>
        <taxon>Micrococcales</taxon>
        <taxon>Microbacteriaceae</taxon>
        <taxon>Microbacterium</taxon>
    </lineage>
</organism>
<sequence length="399" mass="42120">MADVFDGRMLPVVVIGAGQAGLSAAYYLAARGLTPWTDFVVLDANEGPGGAWRHRWDSLTFGGAHGIHPLPAAPIDSPDPTEPANRIVPRYYGEYEHRFALPVLRPVRATGVTRDDAGFVVHTSRGPLAAASLVSATGTWDSPYIPHYPGIERFAGRQLHTHDYRSAEDFRGERVLVVGGGTSALQFIQELHAHGAETVWTTRRTPQWTARPFTPDWGLDVEKSVSARTRQGLPPLSVSAATGIPINELYSPDTASGLLVSRGPLVRFGARSVVLDGPGPDGTDYPTQGAADPIAGPAAPLPGRMPAPGGGSLWETPIDTVLWATGFRAHIAHLRGLGIRERSGGILMGADGVTVEKMPGLYLAGYGASASTLGATRAGRRAAMAALRRVAEPAEDAAA</sequence>
<protein>
    <submittedName>
        <fullName evidence="2">NAD(P)-binding domain-containing protein</fullName>
    </submittedName>
</protein>
<dbReference type="PANTHER" id="PTHR43539">
    <property type="entry name" value="FLAVIN-BINDING MONOOXYGENASE-LIKE PROTEIN (AFU_ORTHOLOGUE AFUA_4G09220)"/>
    <property type="match status" value="1"/>
</dbReference>
<dbReference type="PRINTS" id="PR00368">
    <property type="entry name" value="FADPNR"/>
</dbReference>
<evidence type="ECO:0000313" key="2">
    <source>
        <dbReference type="EMBL" id="GAA3754781.1"/>
    </source>
</evidence>
<dbReference type="PRINTS" id="PR00469">
    <property type="entry name" value="PNDRDTASEII"/>
</dbReference>
<keyword evidence="3" id="KW-1185">Reference proteome</keyword>